<accession>W4VGH1</accession>
<dbReference type="AlphaFoldDB" id="W4VGH1"/>
<organism evidence="1 2">
    <name type="scientific">Gracilibacillus boraciitolerans JCM 21714</name>
    <dbReference type="NCBI Taxonomy" id="1298598"/>
    <lineage>
        <taxon>Bacteria</taxon>
        <taxon>Bacillati</taxon>
        <taxon>Bacillota</taxon>
        <taxon>Bacilli</taxon>
        <taxon>Bacillales</taxon>
        <taxon>Bacillaceae</taxon>
        <taxon>Gracilibacillus</taxon>
    </lineage>
</organism>
<proteinExistence type="predicted"/>
<gene>
    <name evidence="1" type="ORF">JCM21714_830</name>
</gene>
<evidence type="ECO:0000313" key="2">
    <source>
        <dbReference type="Proteomes" id="UP000019102"/>
    </source>
</evidence>
<reference evidence="1 2" key="1">
    <citation type="journal article" date="2014" name="Genome Announc.">
        <title>Draft Genome Sequence of the Boron-Tolerant and Moderately Halotolerant Bacterium Gracilibacillus boraciitolerans JCM 21714T.</title>
        <authorList>
            <person name="Ahmed I."/>
            <person name="Oshima K."/>
            <person name="Suda W."/>
            <person name="Kitamura K."/>
            <person name="Iida T."/>
            <person name="Ohmori Y."/>
            <person name="Fujiwara T."/>
            <person name="Hattori M."/>
            <person name="Ohkuma M."/>
        </authorList>
    </citation>
    <scope>NUCLEOTIDE SEQUENCE [LARGE SCALE GENOMIC DNA]</scope>
    <source>
        <strain evidence="1 2">JCM 21714</strain>
    </source>
</reference>
<keyword evidence="2" id="KW-1185">Reference proteome</keyword>
<evidence type="ECO:0000313" key="1">
    <source>
        <dbReference type="EMBL" id="GAE91864.1"/>
    </source>
</evidence>
<dbReference type="EMBL" id="BAVS01000002">
    <property type="protein sequence ID" value="GAE91864.1"/>
    <property type="molecule type" value="Genomic_DNA"/>
</dbReference>
<dbReference type="Gene3D" id="1.10.357.10">
    <property type="entry name" value="Tetracycline Repressor, domain 2"/>
    <property type="match status" value="1"/>
</dbReference>
<sequence>MPKETFYNLPDDKKTKLIAALHKEFSQVSLVDASIANIISYAQIPRGSFISIFLIKKTPTFTYLTSR</sequence>
<comment type="caution">
    <text evidence="1">The sequence shown here is derived from an EMBL/GenBank/DDBJ whole genome shotgun (WGS) entry which is preliminary data.</text>
</comment>
<dbReference type="OrthoDB" id="9812484at2"/>
<dbReference type="STRING" id="1298598.JCM21714_830"/>
<protein>
    <submittedName>
        <fullName evidence="1">Uncharacterized protein</fullName>
    </submittedName>
</protein>
<dbReference type="RefSeq" id="WP_052000349.1">
    <property type="nucleotide sequence ID" value="NZ_BAVS01000002.1"/>
</dbReference>
<name>W4VGH1_9BACI</name>
<dbReference type="eggNOG" id="COG1309">
    <property type="taxonomic scope" value="Bacteria"/>
</dbReference>
<dbReference type="Proteomes" id="UP000019102">
    <property type="component" value="Unassembled WGS sequence"/>
</dbReference>